<dbReference type="Proteomes" id="UP000320643">
    <property type="component" value="Unassembled WGS sequence"/>
</dbReference>
<sequence length="291" mass="32494">MENQKSNSSLKAIIIVLSILLVGSLAYMYKMSTDSEKTEKKLVTEKEGLLNDLKAAKANYDAAIAENTGLSEELVAERAKIESLIAEVEKSKGDVKSLQHFKDDYRRLKRDMDKLIAENNKLKQENGTLTTQRDSTMTALGETKRYNDTLMSQNENLSRTVEKAAKVQVLNLKAESFKEKSSGKLVATEKAKRVDVLKVSFTLAANEVAKTGNKMYYIQVIDSKNNVVGEKKTEVFGDYTLTYSFITNAIYEGKTMEVAETIAGKDFAKGLYTVNVFDKDQLVGNKTFTLK</sequence>
<keyword evidence="2" id="KW-0472">Membrane</keyword>
<dbReference type="AlphaFoldDB" id="A0A552V5W4"/>
<evidence type="ECO:0000256" key="1">
    <source>
        <dbReference type="SAM" id="Coils"/>
    </source>
</evidence>
<organism evidence="3 4">
    <name type="scientific">Flavobacterium zepuense</name>
    <dbReference type="NCBI Taxonomy" id="2593302"/>
    <lineage>
        <taxon>Bacteria</taxon>
        <taxon>Pseudomonadati</taxon>
        <taxon>Bacteroidota</taxon>
        <taxon>Flavobacteriia</taxon>
        <taxon>Flavobacteriales</taxon>
        <taxon>Flavobacteriaceae</taxon>
        <taxon>Flavobacterium</taxon>
    </lineage>
</organism>
<feature type="coiled-coil region" evidence="1">
    <location>
        <begin position="39"/>
        <end position="132"/>
    </location>
</feature>
<name>A0A552V5W4_9FLAO</name>
<protein>
    <recommendedName>
        <fullName evidence="5">Chromosome segregation protein SMC</fullName>
    </recommendedName>
</protein>
<proteinExistence type="predicted"/>
<keyword evidence="2" id="KW-0812">Transmembrane</keyword>
<keyword evidence="1" id="KW-0175">Coiled coil</keyword>
<dbReference type="EMBL" id="VJVZ01000003">
    <property type="protein sequence ID" value="TRW25870.1"/>
    <property type="molecule type" value="Genomic_DNA"/>
</dbReference>
<comment type="caution">
    <text evidence="3">The sequence shown here is derived from an EMBL/GenBank/DDBJ whole genome shotgun (WGS) entry which is preliminary data.</text>
</comment>
<keyword evidence="2" id="KW-1133">Transmembrane helix</keyword>
<evidence type="ECO:0008006" key="5">
    <source>
        <dbReference type="Google" id="ProtNLM"/>
    </source>
</evidence>
<evidence type="ECO:0000313" key="4">
    <source>
        <dbReference type="Proteomes" id="UP000320643"/>
    </source>
</evidence>
<gene>
    <name evidence="3" type="ORF">FMM05_06510</name>
</gene>
<evidence type="ECO:0000313" key="3">
    <source>
        <dbReference type="EMBL" id="TRW25870.1"/>
    </source>
</evidence>
<keyword evidence="4" id="KW-1185">Reference proteome</keyword>
<reference evidence="3 4" key="1">
    <citation type="submission" date="2019-07" db="EMBL/GenBank/DDBJ databases">
        <title>Flavobacterium sp. nov., isolated from glacier ice.</title>
        <authorList>
            <person name="Liu Q."/>
            <person name="Xin Y.-H."/>
        </authorList>
    </citation>
    <scope>NUCLEOTIDE SEQUENCE [LARGE SCALE GENOMIC DNA]</scope>
    <source>
        <strain evidence="3 4">ZT4R6</strain>
    </source>
</reference>
<feature type="transmembrane region" description="Helical" evidence="2">
    <location>
        <begin position="12"/>
        <end position="29"/>
    </location>
</feature>
<dbReference type="OrthoDB" id="1115172at2"/>
<accession>A0A552V5W4</accession>
<evidence type="ECO:0000256" key="2">
    <source>
        <dbReference type="SAM" id="Phobius"/>
    </source>
</evidence>